<name>E3S693_PYRTT</name>
<evidence type="ECO:0000256" key="1">
    <source>
        <dbReference type="SAM" id="MobiDB-lite"/>
    </source>
</evidence>
<proteinExistence type="predicted"/>
<evidence type="ECO:0000313" key="2">
    <source>
        <dbReference type="EMBL" id="EFQ86506.1"/>
    </source>
</evidence>
<dbReference type="EMBL" id="GL537378">
    <property type="protein sequence ID" value="EFQ86506.1"/>
    <property type="molecule type" value="Genomic_DNA"/>
</dbReference>
<keyword evidence="3" id="KW-1185">Reference proteome</keyword>
<dbReference type="KEGG" id="pte:PTT_18231"/>
<dbReference type="Proteomes" id="UP000001067">
    <property type="component" value="Unassembled WGS sequence"/>
</dbReference>
<evidence type="ECO:0000313" key="3">
    <source>
        <dbReference type="Proteomes" id="UP000001067"/>
    </source>
</evidence>
<dbReference type="HOGENOM" id="CLU_2405467_0_0_1"/>
<gene>
    <name evidence="2" type="ORF">PTT_18231</name>
</gene>
<feature type="non-terminal residue" evidence="2">
    <location>
        <position position="1"/>
    </location>
</feature>
<feature type="region of interest" description="Disordered" evidence="1">
    <location>
        <begin position="27"/>
        <end position="93"/>
    </location>
</feature>
<sequence length="93" mass="10118">IAINPPTTSPLAMIQRKTSRLYVAQPQKVPQGRSGAAQTYATEPGTPRAPYAYKPTPTSYLHAYKPTSTPISPRPQAHAHAYKPTPISPRPRA</sequence>
<reference evidence="2 3" key="1">
    <citation type="journal article" date="2010" name="Genome Biol.">
        <title>A first genome assembly of the barley fungal pathogen Pyrenophora teres f. teres.</title>
        <authorList>
            <person name="Ellwood S.R."/>
            <person name="Liu Z."/>
            <person name="Syme R.A."/>
            <person name="Lai Z."/>
            <person name="Hane J.K."/>
            <person name="Keiper F."/>
            <person name="Moffat C.S."/>
            <person name="Oliver R.P."/>
            <person name="Friesen T.L."/>
        </authorList>
    </citation>
    <scope>NUCLEOTIDE SEQUENCE [LARGE SCALE GENOMIC DNA]</scope>
    <source>
        <strain evidence="2 3">0-1</strain>
    </source>
</reference>
<organism evidence="3">
    <name type="scientific">Pyrenophora teres f. teres (strain 0-1)</name>
    <name type="common">Barley net blotch fungus</name>
    <name type="synonym">Drechslera teres f. teres</name>
    <dbReference type="NCBI Taxonomy" id="861557"/>
    <lineage>
        <taxon>Eukaryota</taxon>
        <taxon>Fungi</taxon>
        <taxon>Dikarya</taxon>
        <taxon>Ascomycota</taxon>
        <taxon>Pezizomycotina</taxon>
        <taxon>Dothideomycetes</taxon>
        <taxon>Pleosporomycetidae</taxon>
        <taxon>Pleosporales</taxon>
        <taxon>Pleosporineae</taxon>
        <taxon>Pleosporaceae</taxon>
        <taxon>Pyrenophora</taxon>
    </lineage>
</organism>
<dbReference type="AlphaFoldDB" id="E3S693"/>
<protein>
    <submittedName>
        <fullName evidence="2">Uncharacterized protein</fullName>
    </submittedName>
</protein>
<accession>E3S693</accession>